<accession>A0AB33VAW4</accession>
<organism evidence="3 4">
    <name type="scientific">Ralstonia solanacearum (strain UW551)</name>
    <dbReference type="NCBI Taxonomy" id="342110"/>
    <lineage>
        <taxon>Bacteria</taxon>
        <taxon>Pseudomonadati</taxon>
        <taxon>Pseudomonadota</taxon>
        <taxon>Betaproteobacteria</taxon>
        <taxon>Burkholderiales</taxon>
        <taxon>Burkholderiaceae</taxon>
        <taxon>Ralstonia</taxon>
        <taxon>Ralstonia solanacearum species complex</taxon>
    </lineage>
</organism>
<evidence type="ECO:0000259" key="2">
    <source>
        <dbReference type="Pfam" id="PF10030"/>
    </source>
</evidence>
<feature type="domain" description="DUF2272" evidence="2">
    <location>
        <begin position="183"/>
        <end position="323"/>
    </location>
</feature>
<dbReference type="Proteomes" id="UP000005933">
    <property type="component" value="Unassembled WGS sequence"/>
</dbReference>
<proteinExistence type="predicted"/>
<comment type="caution">
    <text evidence="3">The sequence shown here is derived from an EMBL/GenBank/DDBJ whole genome shotgun (WGS) entry which is preliminary data.</text>
</comment>
<gene>
    <name evidence="3" type="ORF">RRSL_00861</name>
</gene>
<name>A0AB33VAW4_RALSU</name>
<evidence type="ECO:0000256" key="1">
    <source>
        <dbReference type="SAM" id="MobiDB-lite"/>
    </source>
</evidence>
<evidence type="ECO:0000313" key="3">
    <source>
        <dbReference type="EMBL" id="EAP71060.1"/>
    </source>
</evidence>
<protein>
    <recommendedName>
        <fullName evidence="2">DUF2272 domain-containing protein</fullName>
    </recommendedName>
</protein>
<dbReference type="InterPro" id="IPR019262">
    <property type="entry name" value="DUF2272"/>
</dbReference>
<reference evidence="3 4" key="1">
    <citation type="journal article" date="2006" name="Mol. Plant Microbe Interact.">
        <title>Identification of open reading frames unique to a select agent: Ralstonia solanacearum race 3 biovar 2.</title>
        <authorList>
            <person name="Gabriel D.W."/>
            <person name="Allen C."/>
            <person name="Schell M."/>
            <person name="Denny T.P."/>
            <person name="Greenberg J.T."/>
            <person name="Duan Y.P."/>
            <person name="Flores-Cruz Z."/>
            <person name="Huang Q."/>
            <person name="Clifford J.M."/>
            <person name="Presting G."/>
            <person name="Gonzalez E.T."/>
            <person name="Reddy J."/>
            <person name="Elphinstone J."/>
            <person name="Swanson J."/>
            <person name="Yao J."/>
            <person name="Mulholland V."/>
            <person name="Liu L."/>
            <person name="Farmerie W."/>
            <person name="Patnaikuni M."/>
            <person name="Balogh B."/>
            <person name="Norman D."/>
            <person name="Alvarez A."/>
            <person name="Castillo J.A."/>
            <person name="Jones J."/>
            <person name="Saddler G."/>
            <person name="Walunas T."/>
            <person name="Zhukov A."/>
            <person name="Mikhailova N."/>
        </authorList>
    </citation>
    <scope>NUCLEOTIDE SEQUENCE [LARGE SCALE GENOMIC DNA]</scope>
    <source>
        <strain evidence="3 4">UW551</strain>
    </source>
</reference>
<sequence length="327" mass="35597">MVASPPPIMSRPLPRVLRIALPLLLMVPLVWFAGCTTPPARPQAEPLPDHEVVATRPGATPRDRMIEIALTEWDRWGRQVVRVGRDDTYCVTGGGFPDQPPGRWLTIGEPTASPGEDDAAGSGGDQPADRPQAGTSATFPSSPAAACLRYPDGSGGEATARGCMLAQRYWRIVGKEPTCQQLTTGAWAWSAVFISWIMRKAGLQNDQFLTGATHAEYVTDARDHLLRHAAFTLERTPAVPRPGDLICSARGADRFMSDPAEIRSGITPMHCDLVVEVDPLRHEVKSIGGNVQQSASMSLTELNDANQLDPYTNSVMQWFVILRNQLP</sequence>
<feature type="region of interest" description="Disordered" evidence="1">
    <location>
        <begin position="92"/>
        <end position="144"/>
    </location>
</feature>
<feature type="compositionally biased region" description="Low complexity" evidence="1">
    <location>
        <begin position="133"/>
        <end position="144"/>
    </location>
</feature>
<evidence type="ECO:0000313" key="4">
    <source>
        <dbReference type="Proteomes" id="UP000005933"/>
    </source>
</evidence>
<dbReference type="Pfam" id="PF10030">
    <property type="entry name" value="DUF2272"/>
    <property type="match status" value="1"/>
</dbReference>
<dbReference type="EMBL" id="AAKL01000068">
    <property type="protein sequence ID" value="EAP71060.1"/>
    <property type="molecule type" value="Genomic_DNA"/>
</dbReference>
<dbReference type="AlphaFoldDB" id="A0AB33VAW4"/>